<gene>
    <name evidence="1" type="ORF">PLXY2_LOCUS14439</name>
</gene>
<dbReference type="AlphaFoldDB" id="A0A8S4G6C2"/>
<sequence length="55" mass="6037">MVSYILTRKGELSLEATPGNFKPVFSNPEEGELRMKQELLDRAPPGTTAECKAKG</sequence>
<evidence type="ECO:0000313" key="2">
    <source>
        <dbReference type="Proteomes" id="UP000653454"/>
    </source>
</evidence>
<keyword evidence="2" id="KW-1185">Reference proteome</keyword>
<organism evidence="1 2">
    <name type="scientific">Plutella xylostella</name>
    <name type="common">Diamondback moth</name>
    <name type="synonym">Plutella maculipennis</name>
    <dbReference type="NCBI Taxonomy" id="51655"/>
    <lineage>
        <taxon>Eukaryota</taxon>
        <taxon>Metazoa</taxon>
        <taxon>Ecdysozoa</taxon>
        <taxon>Arthropoda</taxon>
        <taxon>Hexapoda</taxon>
        <taxon>Insecta</taxon>
        <taxon>Pterygota</taxon>
        <taxon>Neoptera</taxon>
        <taxon>Endopterygota</taxon>
        <taxon>Lepidoptera</taxon>
        <taxon>Glossata</taxon>
        <taxon>Ditrysia</taxon>
        <taxon>Yponomeutoidea</taxon>
        <taxon>Plutellidae</taxon>
        <taxon>Plutella</taxon>
    </lineage>
</organism>
<accession>A0A8S4G6C2</accession>
<reference evidence="1" key="1">
    <citation type="submission" date="2020-11" db="EMBL/GenBank/DDBJ databases">
        <authorList>
            <person name="Whiteford S."/>
        </authorList>
    </citation>
    <scope>NUCLEOTIDE SEQUENCE</scope>
</reference>
<proteinExistence type="predicted"/>
<comment type="caution">
    <text evidence="1">The sequence shown here is derived from an EMBL/GenBank/DDBJ whole genome shotgun (WGS) entry which is preliminary data.</text>
</comment>
<dbReference type="Proteomes" id="UP000653454">
    <property type="component" value="Unassembled WGS sequence"/>
</dbReference>
<name>A0A8S4G6C2_PLUXY</name>
<dbReference type="EMBL" id="CAJHNJ030000127">
    <property type="protein sequence ID" value="CAG9136186.1"/>
    <property type="molecule type" value="Genomic_DNA"/>
</dbReference>
<protein>
    <submittedName>
        <fullName evidence="1">(diamondback moth) hypothetical protein</fullName>
    </submittedName>
</protein>
<evidence type="ECO:0000313" key="1">
    <source>
        <dbReference type="EMBL" id="CAG9136186.1"/>
    </source>
</evidence>